<name>A0AB33TB31_9MYCO</name>
<evidence type="ECO:0000313" key="2">
    <source>
        <dbReference type="Proteomes" id="UP000038487"/>
    </source>
</evidence>
<comment type="caution">
    <text evidence="1">The sequence shown here is derived from an EMBL/GenBank/DDBJ whole genome shotgun (WGS) entry which is preliminary data.</text>
</comment>
<accession>A0AB33TB31</accession>
<evidence type="ECO:0000313" key="1">
    <source>
        <dbReference type="EMBL" id="CPT66768.1"/>
    </source>
</evidence>
<sequence length="197" mass="23453">MTPEKMLEVATRNHRMTILREEGLYRHIRFAEPGTGIWRFDLVTWPGHLVITGDLEDYHFSRLPDMFEFFRHPVGYINPSYWAEKLCGPTRSMSFSAELFKQLVYQYFREWCQQNGGPHRPLWCAICEEVMRDEYGYDDVVDESMAHHALTRFRHGDFEFVDSWEWELKDYDYHFLIALHAIVWGINMYDAAKAAVA</sequence>
<dbReference type="AlphaFoldDB" id="A0AB33TB31"/>
<dbReference type="Proteomes" id="UP000038487">
    <property type="component" value="Unassembled WGS sequence"/>
</dbReference>
<reference evidence="1 2" key="1">
    <citation type="submission" date="2015-03" db="EMBL/GenBank/DDBJ databases">
        <authorList>
            <consortium name="Pathogen Informatics"/>
            <person name="Murphy D."/>
        </authorList>
    </citation>
    <scope>NUCLEOTIDE SEQUENCE [LARGE SCALE GENOMIC DNA]</scope>
    <source>
        <strain evidence="1 2">PAP036</strain>
    </source>
</reference>
<proteinExistence type="predicted"/>
<organism evidence="1 2">
    <name type="scientific">Mycobacteroides abscessus</name>
    <dbReference type="NCBI Taxonomy" id="36809"/>
    <lineage>
        <taxon>Bacteria</taxon>
        <taxon>Bacillati</taxon>
        <taxon>Actinomycetota</taxon>
        <taxon>Actinomycetes</taxon>
        <taxon>Mycobacteriales</taxon>
        <taxon>Mycobacteriaceae</taxon>
        <taxon>Mycobacteroides</taxon>
    </lineage>
</organism>
<gene>
    <name evidence="1" type="ORF">ERS075527_05070</name>
</gene>
<protein>
    <submittedName>
        <fullName evidence="1">Uncharacterized protein</fullName>
    </submittedName>
</protein>
<dbReference type="EMBL" id="CSUW01000016">
    <property type="protein sequence ID" value="CPT66768.1"/>
    <property type="molecule type" value="Genomic_DNA"/>
</dbReference>